<reference evidence="6 7" key="1">
    <citation type="submission" date="2018-08" db="EMBL/GenBank/DDBJ databases">
        <title>Draft genome of the lignicolous fungus Coniochaeta pulveracea.</title>
        <authorList>
            <person name="Borstlap C.J."/>
            <person name="De Witt R.N."/>
            <person name="Botha A."/>
            <person name="Volschenk H."/>
        </authorList>
    </citation>
    <scope>NUCLEOTIDE SEQUENCE [LARGE SCALE GENOMIC DNA]</scope>
    <source>
        <strain evidence="6 7">CAB683</strain>
    </source>
</reference>
<dbReference type="OrthoDB" id="2150604at2759"/>
<dbReference type="GO" id="GO:1990904">
    <property type="term" value="C:ribonucleoprotein complex"/>
    <property type="evidence" value="ECO:0007669"/>
    <property type="project" value="UniProtKB-KW"/>
</dbReference>
<dbReference type="InterPro" id="IPR036935">
    <property type="entry name" value="Ribosomal_bL9_N_sf"/>
</dbReference>
<evidence type="ECO:0000256" key="1">
    <source>
        <dbReference type="ARBA" id="ARBA00010605"/>
    </source>
</evidence>
<feature type="domain" description="Ribosomal protein L9" evidence="5">
    <location>
        <begin position="44"/>
        <end position="87"/>
    </location>
</feature>
<dbReference type="InterPro" id="IPR020070">
    <property type="entry name" value="Ribosomal_bL9_N"/>
</dbReference>
<gene>
    <name evidence="6" type="ORF">DL546_001988</name>
</gene>
<feature type="region of interest" description="Disordered" evidence="4">
    <location>
        <begin position="154"/>
        <end position="190"/>
    </location>
</feature>
<evidence type="ECO:0000256" key="2">
    <source>
        <dbReference type="ARBA" id="ARBA00022980"/>
    </source>
</evidence>
<evidence type="ECO:0000256" key="3">
    <source>
        <dbReference type="ARBA" id="ARBA00023274"/>
    </source>
</evidence>
<protein>
    <recommendedName>
        <fullName evidence="5">Ribosomal protein L9 domain-containing protein</fullName>
    </recommendedName>
</protein>
<feature type="compositionally biased region" description="Basic and acidic residues" evidence="4">
    <location>
        <begin position="167"/>
        <end position="190"/>
    </location>
</feature>
<dbReference type="Pfam" id="PF01281">
    <property type="entry name" value="Ribosomal_L9_N"/>
    <property type="match status" value="1"/>
</dbReference>
<keyword evidence="2" id="KW-0689">Ribosomal protein</keyword>
<dbReference type="InterPro" id="IPR009027">
    <property type="entry name" value="Ribosomal_bL9/RNase_H1_N"/>
</dbReference>
<proteinExistence type="inferred from homology"/>
<dbReference type="STRING" id="177199.A0A420Y4H4"/>
<dbReference type="Proteomes" id="UP000275385">
    <property type="component" value="Unassembled WGS sequence"/>
</dbReference>
<organism evidence="6 7">
    <name type="scientific">Coniochaeta pulveracea</name>
    <dbReference type="NCBI Taxonomy" id="177199"/>
    <lineage>
        <taxon>Eukaryota</taxon>
        <taxon>Fungi</taxon>
        <taxon>Dikarya</taxon>
        <taxon>Ascomycota</taxon>
        <taxon>Pezizomycotina</taxon>
        <taxon>Sordariomycetes</taxon>
        <taxon>Sordariomycetidae</taxon>
        <taxon>Coniochaetales</taxon>
        <taxon>Coniochaetaceae</taxon>
        <taxon>Coniochaeta</taxon>
    </lineage>
</organism>
<evidence type="ECO:0000256" key="4">
    <source>
        <dbReference type="SAM" id="MobiDB-lite"/>
    </source>
</evidence>
<dbReference type="InterPro" id="IPR000244">
    <property type="entry name" value="Ribosomal_bL9"/>
</dbReference>
<dbReference type="GO" id="GO:0006412">
    <property type="term" value="P:translation"/>
    <property type="evidence" value="ECO:0007669"/>
    <property type="project" value="InterPro"/>
</dbReference>
<sequence length="282" mass="31833">MAARTPTCLSCIRRLTFTPTSSWAQSVQQVRYKSKKTYDQGVIVRLLEDVPKYGRKDAIFRVERGRMRNLWYPTKKAEYMTADRFAELGLSRRDDVGERDPMFRAYETTEDVAEEDVVEEGSDMPVFSLAPERIHTLLTTLVPEVLIFHRKPIHTPAPETQAPSAPPKERRSPLLAHHDPEPAAKPKEPEVDLKAIFGSVSTADVLVSVKTALTRDPEAIRIPLESRSIRFIGEETDRVKQLGEFEVEIAVPGASELVPEVRFVRRKVEVLPVEETASVSVS</sequence>
<dbReference type="SUPFAM" id="SSF55658">
    <property type="entry name" value="L9 N-domain-like"/>
    <property type="match status" value="1"/>
</dbReference>
<dbReference type="Gene3D" id="3.40.5.10">
    <property type="entry name" value="Ribosomal protein L9, N-terminal domain"/>
    <property type="match status" value="1"/>
</dbReference>
<keyword evidence="7" id="KW-1185">Reference proteome</keyword>
<dbReference type="PANTHER" id="PTHR21368">
    <property type="entry name" value="50S RIBOSOMAL PROTEIN L9"/>
    <property type="match status" value="1"/>
</dbReference>
<name>A0A420Y4H4_9PEZI</name>
<comment type="caution">
    <text evidence="6">The sequence shown here is derived from an EMBL/GenBank/DDBJ whole genome shotgun (WGS) entry which is preliminary data.</text>
</comment>
<keyword evidence="3" id="KW-0687">Ribonucleoprotein</keyword>
<dbReference type="GO" id="GO:0003735">
    <property type="term" value="F:structural constituent of ribosome"/>
    <property type="evidence" value="ECO:0007669"/>
    <property type="project" value="InterPro"/>
</dbReference>
<dbReference type="GO" id="GO:0005840">
    <property type="term" value="C:ribosome"/>
    <property type="evidence" value="ECO:0007669"/>
    <property type="project" value="UniProtKB-KW"/>
</dbReference>
<evidence type="ECO:0000259" key="5">
    <source>
        <dbReference type="Pfam" id="PF01281"/>
    </source>
</evidence>
<dbReference type="EMBL" id="QVQW01000051">
    <property type="protein sequence ID" value="RKU42775.1"/>
    <property type="molecule type" value="Genomic_DNA"/>
</dbReference>
<evidence type="ECO:0000313" key="7">
    <source>
        <dbReference type="Proteomes" id="UP000275385"/>
    </source>
</evidence>
<accession>A0A420Y4H4</accession>
<comment type="similarity">
    <text evidence="1">Belongs to the bacterial ribosomal protein bL9 family.</text>
</comment>
<evidence type="ECO:0000313" key="6">
    <source>
        <dbReference type="EMBL" id="RKU42775.1"/>
    </source>
</evidence>
<dbReference type="AlphaFoldDB" id="A0A420Y4H4"/>